<comment type="caution">
    <text evidence="3">The sequence shown here is derived from an EMBL/GenBank/DDBJ whole genome shotgun (WGS) entry which is preliminary data.</text>
</comment>
<dbReference type="EMBL" id="WIND01000001">
    <property type="protein sequence ID" value="MSU88478.1"/>
    <property type="molecule type" value="Genomic_DNA"/>
</dbReference>
<feature type="region of interest" description="Disordered" evidence="1">
    <location>
        <begin position="86"/>
        <end position="110"/>
    </location>
</feature>
<evidence type="ECO:0000313" key="4">
    <source>
        <dbReference type="Proteomes" id="UP000474957"/>
    </source>
</evidence>
<feature type="chain" id="PRO_5026878735" description="DUF2946 family protein" evidence="2">
    <location>
        <begin position="22"/>
        <end position="110"/>
    </location>
</feature>
<dbReference type="AlphaFoldDB" id="A0A6L5YW65"/>
<gene>
    <name evidence="3" type="ORF">GE300_02455</name>
</gene>
<reference evidence="3 4" key="1">
    <citation type="submission" date="2019-10" db="EMBL/GenBank/DDBJ databases">
        <title>Cognatihalovulum marinum gen. nov. sp. nov., a new member of the family Rhodobacteraceae isolated from deep seawater of the Northwest Indian Ocean.</title>
        <authorList>
            <person name="Ruan C."/>
            <person name="Wang J."/>
            <person name="Zheng X."/>
            <person name="Song L."/>
            <person name="Zhu Y."/>
            <person name="Huang Y."/>
            <person name="Lu Z."/>
            <person name="Du W."/>
            <person name="Huang L."/>
            <person name="Dai X."/>
        </authorList>
    </citation>
    <scope>NUCLEOTIDE SEQUENCE [LARGE SCALE GENOMIC DNA]</scope>
    <source>
        <strain evidence="3 4">2CG4</strain>
    </source>
</reference>
<protein>
    <recommendedName>
        <fullName evidence="5">DUF2946 family protein</fullName>
    </recommendedName>
</protein>
<proteinExistence type="predicted"/>
<accession>A0A6L5YW65</accession>
<keyword evidence="4" id="KW-1185">Reference proteome</keyword>
<evidence type="ECO:0000256" key="1">
    <source>
        <dbReference type="SAM" id="MobiDB-lite"/>
    </source>
</evidence>
<evidence type="ECO:0000256" key="2">
    <source>
        <dbReference type="SAM" id="SignalP"/>
    </source>
</evidence>
<feature type="compositionally biased region" description="Pro residues" evidence="1">
    <location>
        <begin position="100"/>
        <end position="110"/>
    </location>
</feature>
<keyword evidence="2" id="KW-0732">Signal</keyword>
<name>A0A6L5YW65_9RHOB</name>
<organism evidence="3 4">
    <name type="scientific">Halovulum marinum</name>
    <dbReference type="NCBI Taxonomy" id="2662447"/>
    <lineage>
        <taxon>Bacteria</taxon>
        <taxon>Pseudomonadati</taxon>
        <taxon>Pseudomonadota</taxon>
        <taxon>Alphaproteobacteria</taxon>
        <taxon>Rhodobacterales</taxon>
        <taxon>Paracoccaceae</taxon>
        <taxon>Halovulum</taxon>
    </lineage>
</organism>
<dbReference type="RefSeq" id="WP_154444529.1">
    <property type="nucleotide sequence ID" value="NZ_WIND01000001.1"/>
</dbReference>
<feature type="signal peptide" evidence="2">
    <location>
        <begin position="1"/>
        <end position="21"/>
    </location>
</feature>
<sequence length="110" mass="11972">MGLFRAVVLVLYVAFSAMATAGIEDVPGVHQDHAAAVSLDGSARVATAGHDLRESHCHSELDCFLTALAPDPLFRMSRLAQRERKVWPEERHGSIAFSPRLPPPRPSAET</sequence>
<dbReference type="Proteomes" id="UP000474957">
    <property type="component" value="Unassembled WGS sequence"/>
</dbReference>
<evidence type="ECO:0008006" key="5">
    <source>
        <dbReference type="Google" id="ProtNLM"/>
    </source>
</evidence>
<evidence type="ECO:0000313" key="3">
    <source>
        <dbReference type="EMBL" id="MSU88478.1"/>
    </source>
</evidence>